<name>A0A9J6GKW7_HAELO</name>
<evidence type="ECO:0000313" key="2">
    <source>
        <dbReference type="Proteomes" id="UP000821853"/>
    </source>
</evidence>
<protein>
    <submittedName>
        <fullName evidence="1">Uncharacterized protein</fullName>
    </submittedName>
</protein>
<organism evidence="1 2">
    <name type="scientific">Haemaphysalis longicornis</name>
    <name type="common">Bush tick</name>
    <dbReference type="NCBI Taxonomy" id="44386"/>
    <lineage>
        <taxon>Eukaryota</taxon>
        <taxon>Metazoa</taxon>
        <taxon>Ecdysozoa</taxon>
        <taxon>Arthropoda</taxon>
        <taxon>Chelicerata</taxon>
        <taxon>Arachnida</taxon>
        <taxon>Acari</taxon>
        <taxon>Parasitiformes</taxon>
        <taxon>Ixodida</taxon>
        <taxon>Ixodoidea</taxon>
        <taxon>Ixodidae</taxon>
        <taxon>Haemaphysalinae</taxon>
        <taxon>Haemaphysalis</taxon>
    </lineage>
</organism>
<keyword evidence="2" id="KW-1185">Reference proteome</keyword>
<dbReference type="SUPFAM" id="SSF53098">
    <property type="entry name" value="Ribonuclease H-like"/>
    <property type="match status" value="1"/>
</dbReference>
<dbReference type="InterPro" id="IPR012337">
    <property type="entry name" value="RNaseH-like_sf"/>
</dbReference>
<dbReference type="Proteomes" id="UP000821853">
    <property type="component" value="Unassembled WGS sequence"/>
</dbReference>
<gene>
    <name evidence="1" type="ORF">HPB48_003057</name>
</gene>
<reference evidence="1 2" key="1">
    <citation type="journal article" date="2020" name="Cell">
        <title>Large-Scale Comparative Analyses of Tick Genomes Elucidate Their Genetic Diversity and Vector Capacities.</title>
        <authorList>
            <consortium name="Tick Genome and Microbiome Consortium (TIGMIC)"/>
            <person name="Jia N."/>
            <person name="Wang J."/>
            <person name="Shi W."/>
            <person name="Du L."/>
            <person name="Sun Y."/>
            <person name="Zhan W."/>
            <person name="Jiang J.F."/>
            <person name="Wang Q."/>
            <person name="Zhang B."/>
            <person name="Ji P."/>
            <person name="Bell-Sakyi L."/>
            <person name="Cui X.M."/>
            <person name="Yuan T.T."/>
            <person name="Jiang B.G."/>
            <person name="Yang W.F."/>
            <person name="Lam T.T."/>
            <person name="Chang Q.C."/>
            <person name="Ding S.J."/>
            <person name="Wang X.J."/>
            <person name="Zhu J.G."/>
            <person name="Ruan X.D."/>
            <person name="Zhao L."/>
            <person name="Wei J.T."/>
            <person name="Ye R.Z."/>
            <person name="Que T.C."/>
            <person name="Du C.H."/>
            <person name="Zhou Y.H."/>
            <person name="Cheng J.X."/>
            <person name="Dai P.F."/>
            <person name="Guo W.B."/>
            <person name="Han X.H."/>
            <person name="Huang E.J."/>
            <person name="Li L.F."/>
            <person name="Wei W."/>
            <person name="Gao Y.C."/>
            <person name="Liu J.Z."/>
            <person name="Shao H.Z."/>
            <person name="Wang X."/>
            <person name="Wang C.C."/>
            <person name="Yang T.C."/>
            <person name="Huo Q.B."/>
            <person name="Li W."/>
            <person name="Chen H.Y."/>
            <person name="Chen S.E."/>
            <person name="Zhou L.G."/>
            <person name="Ni X.B."/>
            <person name="Tian J.H."/>
            <person name="Sheng Y."/>
            <person name="Liu T."/>
            <person name="Pan Y.S."/>
            <person name="Xia L.Y."/>
            <person name="Li J."/>
            <person name="Zhao F."/>
            <person name="Cao W.C."/>
        </authorList>
    </citation>
    <scope>NUCLEOTIDE SEQUENCE [LARGE SCALE GENOMIC DNA]</scope>
    <source>
        <strain evidence="1">HaeL-2018</strain>
    </source>
</reference>
<dbReference type="EMBL" id="JABSTR010000009">
    <property type="protein sequence ID" value="KAH9379046.1"/>
    <property type="molecule type" value="Genomic_DNA"/>
</dbReference>
<dbReference type="OrthoDB" id="6501574at2759"/>
<comment type="caution">
    <text evidence="1">The sequence shown here is derived from an EMBL/GenBank/DDBJ whole genome shotgun (WGS) entry which is preliminary data.</text>
</comment>
<dbReference type="VEuPathDB" id="VectorBase:HLOH_057379"/>
<evidence type="ECO:0000313" key="1">
    <source>
        <dbReference type="EMBL" id="KAH9379046.1"/>
    </source>
</evidence>
<accession>A0A9J6GKW7</accession>
<proteinExistence type="predicted"/>
<dbReference type="OMA" id="RESRACT"/>
<dbReference type="AlphaFoldDB" id="A0A9J6GKW7"/>
<sequence length="285" mass="31818">MEIESSTSDEEADVRDKAFEGCASLSVLDDSDDAELPGADEDFRLGVRCAAHTLQLAVSDALRESRACTIIAESLALVKKIRVQSAMALLRSLERKKPVIDCPTRGGQRLHAGQADRAQVFAKTFLSEEERLRWTESAWAQVEMLTASLQPAQVGTKMLHSQQLTIGDFYGTWLTCFMDTCRISSPLAKALAQSIQNRERDLCDMNIFCAVLYIGPRYQLILTTEQKSQARLHLVKTWQPTVELQRKQQDESINQAGAFAAVPRRTRRRPESISMGKGRTGWCAP</sequence>